<name>A0A0F6W335_9BACT</name>
<evidence type="ECO:0000313" key="7">
    <source>
        <dbReference type="EMBL" id="AKF06040.1"/>
    </source>
</evidence>
<proteinExistence type="inferred from homology"/>
<reference evidence="7 8" key="1">
    <citation type="submission" date="2015-03" db="EMBL/GenBank/DDBJ databases">
        <title>Genome assembly of Sandaracinus amylolyticus DSM 53668.</title>
        <authorList>
            <person name="Sharma G."/>
            <person name="Subramanian S."/>
        </authorList>
    </citation>
    <scope>NUCLEOTIDE SEQUENCE [LARGE SCALE GENOMIC DNA]</scope>
    <source>
        <strain evidence="7 8">DSM 53668</strain>
    </source>
</reference>
<dbReference type="GO" id="GO:0006310">
    <property type="term" value="P:DNA recombination"/>
    <property type="evidence" value="ECO:0007669"/>
    <property type="project" value="UniProtKB-KW"/>
</dbReference>
<dbReference type="Gene3D" id="1.10.150.130">
    <property type="match status" value="1"/>
</dbReference>
<organism evidence="7 8">
    <name type="scientific">Sandaracinus amylolyticus</name>
    <dbReference type="NCBI Taxonomy" id="927083"/>
    <lineage>
        <taxon>Bacteria</taxon>
        <taxon>Pseudomonadati</taxon>
        <taxon>Myxococcota</taxon>
        <taxon>Polyangia</taxon>
        <taxon>Polyangiales</taxon>
        <taxon>Sandaracinaceae</taxon>
        <taxon>Sandaracinus</taxon>
    </lineage>
</organism>
<dbReference type="GO" id="GO:0015074">
    <property type="term" value="P:DNA integration"/>
    <property type="evidence" value="ECO:0007669"/>
    <property type="project" value="UniProtKB-KW"/>
</dbReference>
<keyword evidence="8" id="KW-1185">Reference proteome</keyword>
<dbReference type="Pfam" id="PF22022">
    <property type="entry name" value="Phage_int_M"/>
    <property type="match status" value="1"/>
</dbReference>
<evidence type="ECO:0000256" key="4">
    <source>
        <dbReference type="ARBA" id="ARBA00023172"/>
    </source>
</evidence>
<evidence type="ECO:0000256" key="3">
    <source>
        <dbReference type="ARBA" id="ARBA00023125"/>
    </source>
</evidence>
<protein>
    <submittedName>
        <fullName evidence="7">Phage integrase</fullName>
    </submittedName>
</protein>
<keyword evidence="3" id="KW-0238">DNA-binding</keyword>
<dbReference type="PROSITE" id="PS51898">
    <property type="entry name" value="TYR_RECOMBINASE"/>
    <property type="match status" value="1"/>
</dbReference>
<dbReference type="KEGG" id="samy:DB32_003189"/>
<dbReference type="InterPro" id="IPR013762">
    <property type="entry name" value="Integrase-like_cat_sf"/>
</dbReference>
<dbReference type="EMBL" id="CP011125">
    <property type="protein sequence ID" value="AKF06040.1"/>
    <property type="molecule type" value="Genomic_DNA"/>
</dbReference>
<gene>
    <name evidence="7" type="ORF">DB32_003189</name>
</gene>
<dbReference type="Gene3D" id="1.10.443.10">
    <property type="entry name" value="Intergrase catalytic core"/>
    <property type="match status" value="1"/>
</dbReference>
<feature type="domain" description="Tyr recombinase" evidence="6">
    <location>
        <begin position="155"/>
        <end position="353"/>
    </location>
</feature>
<dbReference type="InterPro" id="IPR002104">
    <property type="entry name" value="Integrase_catalytic"/>
</dbReference>
<feature type="region of interest" description="Disordered" evidence="5">
    <location>
        <begin position="373"/>
        <end position="408"/>
    </location>
</feature>
<dbReference type="STRING" id="927083.DB32_003189"/>
<evidence type="ECO:0000256" key="1">
    <source>
        <dbReference type="ARBA" id="ARBA00008857"/>
    </source>
</evidence>
<accession>A0A0F6W335</accession>
<evidence type="ECO:0000259" key="6">
    <source>
        <dbReference type="PROSITE" id="PS51898"/>
    </source>
</evidence>
<dbReference type="InterPro" id="IPR010998">
    <property type="entry name" value="Integrase_recombinase_N"/>
</dbReference>
<comment type="similarity">
    <text evidence="1">Belongs to the 'phage' integrase family.</text>
</comment>
<evidence type="ECO:0000256" key="2">
    <source>
        <dbReference type="ARBA" id="ARBA00022908"/>
    </source>
</evidence>
<dbReference type="InterPro" id="IPR053876">
    <property type="entry name" value="Phage_int_M"/>
</dbReference>
<dbReference type="InterPro" id="IPR011010">
    <property type="entry name" value="DNA_brk_join_enz"/>
</dbReference>
<dbReference type="GO" id="GO:0003677">
    <property type="term" value="F:DNA binding"/>
    <property type="evidence" value="ECO:0007669"/>
    <property type="project" value="UniProtKB-KW"/>
</dbReference>
<evidence type="ECO:0000313" key="8">
    <source>
        <dbReference type="Proteomes" id="UP000034883"/>
    </source>
</evidence>
<dbReference type="Proteomes" id="UP000034883">
    <property type="component" value="Chromosome"/>
</dbReference>
<dbReference type="AlphaFoldDB" id="A0A0F6W335"/>
<evidence type="ECO:0000256" key="5">
    <source>
        <dbReference type="SAM" id="MobiDB-lite"/>
    </source>
</evidence>
<dbReference type="SUPFAM" id="SSF56349">
    <property type="entry name" value="DNA breaking-rejoining enzymes"/>
    <property type="match status" value="1"/>
</dbReference>
<keyword evidence="4" id="KW-0233">DNA recombination</keyword>
<dbReference type="PANTHER" id="PTHR30629">
    <property type="entry name" value="PROPHAGE INTEGRASE"/>
    <property type="match status" value="1"/>
</dbReference>
<sequence length="499" mass="55746">MIWHSFYDQHGERVQEAAGRTLEEAKRHRSQRLHEVADGTFARGLRTGGSGVAAYAKTWIALRREEGVRTVDREEQILRDHILPHLGSKRLDDVRPRDVAAWIRKVSPTLAPKSVINAHGVLSAMFARARFDELVVDNPAKGLPRGILPKNVRSRRVGAWTRDEVAMLISHPGIPEDRRVAYAVSAFTGARCGEVAGLRWRDLDTKARPLWRWHLEKQYDGQPLKGRGAQGGPPRDIPIHIELERVLEAWRTDGWARFMRRHAQPADFVCPRENGKVHSKQSLGAKAVHRHAVVAGLSSEGRDFHSFRRALITIARTDGAVVDVLERITHNSAGEQIDGYTYFGWETLCAAISCVRLAPATIAPVIPVAPARGRSEPPHPVTVAVTRSSEPPDSPRNPGALSLEAPGVEPGSESAPWWLLRVYPAFCIAIRLARRAGSPYRYRPFIFALLPSRVERASQFGDASTRALTGSSLRRLSVQLIRPRERRCYRSHLQIPGCF</sequence>
<dbReference type="PANTHER" id="PTHR30629:SF2">
    <property type="entry name" value="PROPHAGE INTEGRASE INTS-RELATED"/>
    <property type="match status" value="1"/>
</dbReference>
<keyword evidence="2" id="KW-0229">DNA integration</keyword>
<dbReference type="InterPro" id="IPR050808">
    <property type="entry name" value="Phage_Integrase"/>
</dbReference>